<feature type="transmembrane region" description="Helical" evidence="9">
    <location>
        <begin position="72"/>
        <end position="91"/>
    </location>
</feature>
<evidence type="ECO:0000256" key="1">
    <source>
        <dbReference type="ARBA" id="ARBA00004651"/>
    </source>
</evidence>
<evidence type="ECO:0000259" key="10">
    <source>
        <dbReference type="PROSITE" id="PS50850"/>
    </source>
</evidence>
<keyword evidence="5 9" id="KW-1133">Transmembrane helix</keyword>
<feature type="transmembrane region" description="Helical" evidence="9">
    <location>
        <begin position="160"/>
        <end position="181"/>
    </location>
</feature>
<feature type="domain" description="Major facilitator superfamily (MFS) profile" evidence="10">
    <location>
        <begin position="6"/>
        <end position="484"/>
    </location>
</feature>
<dbReference type="InterPro" id="IPR011701">
    <property type="entry name" value="MFS"/>
</dbReference>
<evidence type="ECO:0000256" key="5">
    <source>
        <dbReference type="ARBA" id="ARBA00022989"/>
    </source>
</evidence>
<keyword evidence="12" id="KW-1185">Reference proteome</keyword>
<protein>
    <submittedName>
        <fullName evidence="11">MFS transporter</fullName>
    </submittedName>
</protein>
<dbReference type="PANTHER" id="PTHR42718">
    <property type="entry name" value="MAJOR FACILITATOR SUPERFAMILY MULTIDRUG TRANSPORTER MFSC"/>
    <property type="match status" value="1"/>
</dbReference>
<evidence type="ECO:0000313" key="12">
    <source>
        <dbReference type="Proteomes" id="UP001220022"/>
    </source>
</evidence>
<dbReference type="Pfam" id="PF07690">
    <property type="entry name" value="MFS_1"/>
    <property type="match status" value="1"/>
</dbReference>
<name>A0ABT5Z312_9ACTN</name>
<feature type="transmembrane region" description="Helical" evidence="9">
    <location>
        <begin position="324"/>
        <end position="343"/>
    </location>
</feature>
<dbReference type="RefSeq" id="WP_275817025.1">
    <property type="nucleotide sequence ID" value="NZ_BAAANM010000025.1"/>
</dbReference>
<dbReference type="CDD" id="cd17321">
    <property type="entry name" value="MFS_MMR_MDR_like"/>
    <property type="match status" value="1"/>
</dbReference>
<dbReference type="Proteomes" id="UP001220022">
    <property type="component" value="Unassembled WGS sequence"/>
</dbReference>
<feature type="region of interest" description="Disordered" evidence="8">
    <location>
        <begin position="487"/>
        <end position="507"/>
    </location>
</feature>
<evidence type="ECO:0000313" key="11">
    <source>
        <dbReference type="EMBL" id="MDF2258217.1"/>
    </source>
</evidence>
<evidence type="ECO:0000256" key="7">
    <source>
        <dbReference type="ARBA" id="ARBA00023251"/>
    </source>
</evidence>
<comment type="caution">
    <text evidence="11">The sequence shown here is derived from an EMBL/GenBank/DDBJ whole genome shotgun (WGS) entry which is preliminary data.</text>
</comment>
<feature type="transmembrane region" description="Helical" evidence="9">
    <location>
        <begin position="7"/>
        <end position="29"/>
    </location>
</feature>
<feature type="transmembrane region" description="Helical" evidence="9">
    <location>
        <begin position="193"/>
        <end position="211"/>
    </location>
</feature>
<dbReference type="InterPro" id="IPR020846">
    <property type="entry name" value="MFS_dom"/>
</dbReference>
<dbReference type="Gene3D" id="1.20.1720.10">
    <property type="entry name" value="Multidrug resistance protein D"/>
    <property type="match status" value="1"/>
</dbReference>
<comment type="subcellular location">
    <subcellularLocation>
        <location evidence="1">Cell membrane</location>
        <topology evidence="1">Multi-pass membrane protein</topology>
    </subcellularLocation>
</comment>
<keyword evidence="2" id="KW-0813">Transport</keyword>
<dbReference type="PANTHER" id="PTHR42718:SF49">
    <property type="entry name" value="EXPORT PROTEIN"/>
    <property type="match status" value="1"/>
</dbReference>
<evidence type="ECO:0000256" key="2">
    <source>
        <dbReference type="ARBA" id="ARBA00022448"/>
    </source>
</evidence>
<feature type="transmembrane region" description="Helical" evidence="9">
    <location>
        <begin position="252"/>
        <end position="277"/>
    </location>
</feature>
<evidence type="ECO:0000256" key="6">
    <source>
        <dbReference type="ARBA" id="ARBA00023136"/>
    </source>
</evidence>
<keyword evidence="6 9" id="KW-0472">Membrane</keyword>
<feature type="transmembrane region" description="Helical" evidence="9">
    <location>
        <begin position="396"/>
        <end position="414"/>
    </location>
</feature>
<feature type="transmembrane region" description="Helical" evidence="9">
    <location>
        <begin position="129"/>
        <end position="148"/>
    </location>
</feature>
<dbReference type="InterPro" id="IPR004638">
    <property type="entry name" value="EmrB-like"/>
</dbReference>
<gene>
    <name evidence="11" type="ORF">P2L57_21600</name>
</gene>
<dbReference type="PRINTS" id="PR01036">
    <property type="entry name" value="TCRTETB"/>
</dbReference>
<keyword evidence="4 9" id="KW-0812">Transmembrane</keyword>
<reference evidence="11 12" key="1">
    <citation type="submission" date="2023-03" db="EMBL/GenBank/DDBJ databases">
        <title>Draft genome sequence of type strain Streptomyces ferralitis JCM 14344.</title>
        <authorList>
            <person name="Klaysubun C."/>
            <person name="Duangmal K."/>
        </authorList>
    </citation>
    <scope>NUCLEOTIDE SEQUENCE [LARGE SCALE GENOMIC DNA]</scope>
    <source>
        <strain evidence="11 12">JCM 14344</strain>
    </source>
</reference>
<evidence type="ECO:0000256" key="9">
    <source>
        <dbReference type="SAM" id="Phobius"/>
    </source>
</evidence>
<feature type="transmembrane region" description="Helical" evidence="9">
    <location>
        <begin position="217"/>
        <end position="240"/>
    </location>
</feature>
<dbReference type="SUPFAM" id="SSF103473">
    <property type="entry name" value="MFS general substrate transporter"/>
    <property type="match status" value="2"/>
</dbReference>
<accession>A0ABT5Z312</accession>
<keyword evidence="3" id="KW-1003">Cell membrane</keyword>
<feature type="transmembrane region" description="Helical" evidence="9">
    <location>
        <begin position="461"/>
        <end position="480"/>
    </location>
</feature>
<feature type="transmembrane region" description="Helical" evidence="9">
    <location>
        <begin position="41"/>
        <end position="60"/>
    </location>
</feature>
<proteinExistence type="predicted"/>
<feature type="transmembrane region" description="Helical" evidence="9">
    <location>
        <begin position="297"/>
        <end position="317"/>
    </location>
</feature>
<dbReference type="InterPro" id="IPR036259">
    <property type="entry name" value="MFS_trans_sf"/>
</dbReference>
<dbReference type="PROSITE" id="PS50850">
    <property type="entry name" value="MFS"/>
    <property type="match status" value="1"/>
</dbReference>
<feature type="transmembrane region" description="Helical" evidence="9">
    <location>
        <begin position="97"/>
        <end position="117"/>
    </location>
</feature>
<evidence type="ECO:0000256" key="3">
    <source>
        <dbReference type="ARBA" id="ARBA00022475"/>
    </source>
</evidence>
<feature type="transmembrane region" description="Helical" evidence="9">
    <location>
        <begin position="349"/>
        <end position="375"/>
    </location>
</feature>
<sequence>MRKWAPLTAVCLGTFMLLLDVTIVTVALPDMAGALRASLSSLQWVIDGYALALAALLLGAGSTADVIGRRRMYVAGTVVFAGASLACGLSSSADVLVAMRGVQGVGGAAMFATTLSLLGSEYQGRDRGVAFGVWGAVSGAAAALGPVLGGLLTQNLDWRWIFYVNLPVSVLAVALTLRVVGESRGRAGQRVDVAGTAAWTLFAGTAVYAVVRADSVGWGSAATLGALALAAVALVAFLLVERRAADPLLDLGLFRGAAFTGVMAAAFALNAAAFGVLPYTSIWLQTVLGFRPLQGGLVLVPLAAASFVVAAVCGRLTHGVSARLTVGFGMLLIGAGALAQAVLGADSGWAALVPGLMVAGVGVGVATPALSQAALASVPPHRAGMAGGAVNTFRQLGYALGVALFGTLAASRMTHGLTGRVPDPHGTAQALAGGAARELLAARVTTPHVLRAAFTSGLDTAALAAGAVGLAAGALVLVLVRTPAGPNPARTAHRQVAEQVPAEVNAG</sequence>
<dbReference type="Gene3D" id="1.20.1250.20">
    <property type="entry name" value="MFS general substrate transporter like domains"/>
    <property type="match status" value="1"/>
</dbReference>
<evidence type="ECO:0000256" key="8">
    <source>
        <dbReference type="SAM" id="MobiDB-lite"/>
    </source>
</evidence>
<organism evidence="11 12">
    <name type="scientific">Streptantibioticus ferralitis</name>
    <dbReference type="NCBI Taxonomy" id="236510"/>
    <lineage>
        <taxon>Bacteria</taxon>
        <taxon>Bacillati</taxon>
        <taxon>Actinomycetota</taxon>
        <taxon>Actinomycetes</taxon>
        <taxon>Kitasatosporales</taxon>
        <taxon>Streptomycetaceae</taxon>
        <taxon>Streptantibioticus</taxon>
    </lineage>
</organism>
<evidence type="ECO:0000256" key="4">
    <source>
        <dbReference type="ARBA" id="ARBA00022692"/>
    </source>
</evidence>
<keyword evidence="7" id="KW-0046">Antibiotic resistance</keyword>
<dbReference type="NCBIfam" id="TIGR00711">
    <property type="entry name" value="efflux_EmrB"/>
    <property type="match status" value="1"/>
</dbReference>
<dbReference type="EMBL" id="JARHTQ010000014">
    <property type="protein sequence ID" value="MDF2258217.1"/>
    <property type="molecule type" value="Genomic_DNA"/>
</dbReference>